<feature type="non-terminal residue" evidence="1">
    <location>
        <position position="108"/>
    </location>
</feature>
<comment type="caution">
    <text evidence="1">The sequence shown here is derived from an EMBL/GenBank/DDBJ whole genome shotgun (WGS) entry which is preliminary data.</text>
</comment>
<proteinExistence type="predicted"/>
<evidence type="ECO:0000313" key="1">
    <source>
        <dbReference type="EMBL" id="CAI9549448.1"/>
    </source>
</evidence>
<dbReference type="Proteomes" id="UP001162483">
    <property type="component" value="Unassembled WGS sequence"/>
</dbReference>
<organism evidence="1 2">
    <name type="scientific">Staurois parvus</name>
    <dbReference type="NCBI Taxonomy" id="386267"/>
    <lineage>
        <taxon>Eukaryota</taxon>
        <taxon>Metazoa</taxon>
        <taxon>Chordata</taxon>
        <taxon>Craniata</taxon>
        <taxon>Vertebrata</taxon>
        <taxon>Euteleostomi</taxon>
        <taxon>Amphibia</taxon>
        <taxon>Batrachia</taxon>
        <taxon>Anura</taxon>
        <taxon>Neobatrachia</taxon>
        <taxon>Ranoidea</taxon>
        <taxon>Ranidae</taxon>
        <taxon>Staurois</taxon>
    </lineage>
</organism>
<protein>
    <submittedName>
        <fullName evidence="1">Uncharacterized protein</fullName>
    </submittedName>
</protein>
<keyword evidence="2" id="KW-1185">Reference proteome</keyword>
<name>A0ABN9BPE0_9NEOB</name>
<accession>A0ABN9BPE0</accession>
<evidence type="ECO:0000313" key="2">
    <source>
        <dbReference type="Proteomes" id="UP001162483"/>
    </source>
</evidence>
<reference evidence="1" key="1">
    <citation type="submission" date="2023-05" db="EMBL/GenBank/DDBJ databases">
        <authorList>
            <person name="Stuckert A."/>
        </authorList>
    </citation>
    <scope>NUCLEOTIDE SEQUENCE</scope>
</reference>
<feature type="non-terminal residue" evidence="1">
    <location>
        <position position="1"/>
    </location>
</feature>
<sequence>GSCFTCHSSCIFVHPVHIYTDLTHSTALSSRWCVSSNIQMNGKTQGFPAEHCPRHHTASADFLLALITVLVSLGMSVTPSQFPPVSECPPQSRYKSLIAAIIYTLYKK</sequence>
<gene>
    <name evidence="1" type="ORF">SPARVUS_LOCUS3347444</name>
</gene>
<dbReference type="EMBL" id="CATNWA010005160">
    <property type="protein sequence ID" value="CAI9549448.1"/>
    <property type="molecule type" value="Genomic_DNA"/>
</dbReference>